<sequence>MIARRTLSKLLRPVAQTRSFGHAFTARQNKPMSFALSGLLGVGILGCTILQDDSSLASNDTLNAHLKTASLAKVNIPSKIAALAKDPKFVNVGEEFFDTVPISDVEKNYVHSLHREGKIEAFQVYGDVDRTKTTTLIHFGEELCGHKGIVHGGCIATVFDELFGWTMYWTSDKVGFTANLSVNYRKPLLAKTSGIVHVEIDKLEGRKLYLKARLEDNDGVHYADATALFILPRDKA</sequence>
<dbReference type="InterPro" id="IPR052061">
    <property type="entry name" value="PTE-AB_protein"/>
</dbReference>
<dbReference type="Gene3D" id="3.10.129.10">
    <property type="entry name" value="Hotdog Thioesterase"/>
    <property type="match status" value="1"/>
</dbReference>
<dbReference type="CDD" id="cd03443">
    <property type="entry name" value="PaaI_thioesterase"/>
    <property type="match status" value="1"/>
</dbReference>
<dbReference type="InterPro" id="IPR006683">
    <property type="entry name" value="Thioestr_dom"/>
</dbReference>
<protein>
    <recommendedName>
        <fullName evidence="1">Thioesterase domain-containing protein</fullName>
    </recommendedName>
</protein>
<dbReference type="PANTHER" id="PTHR47260">
    <property type="entry name" value="UPF0644 PROTEIN PB2B4.06"/>
    <property type="match status" value="1"/>
</dbReference>
<evidence type="ECO:0000259" key="1">
    <source>
        <dbReference type="Pfam" id="PF03061"/>
    </source>
</evidence>
<feature type="domain" description="Thioesterase" evidence="1">
    <location>
        <begin position="148"/>
        <end position="220"/>
    </location>
</feature>
<dbReference type="InterPro" id="IPR029069">
    <property type="entry name" value="HotDog_dom_sf"/>
</dbReference>
<dbReference type="Proteomes" id="UP000481153">
    <property type="component" value="Unassembled WGS sequence"/>
</dbReference>
<gene>
    <name evidence="2" type="ORF">Ae201684_000231</name>
</gene>
<organism evidence="2 3">
    <name type="scientific">Aphanomyces euteiches</name>
    <dbReference type="NCBI Taxonomy" id="100861"/>
    <lineage>
        <taxon>Eukaryota</taxon>
        <taxon>Sar</taxon>
        <taxon>Stramenopiles</taxon>
        <taxon>Oomycota</taxon>
        <taxon>Saprolegniomycetes</taxon>
        <taxon>Saprolegniales</taxon>
        <taxon>Verrucalvaceae</taxon>
        <taxon>Aphanomyces</taxon>
    </lineage>
</organism>
<dbReference type="EMBL" id="VJMJ01000002">
    <property type="protein sequence ID" value="KAF0745197.1"/>
    <property type="molecule type" value="Genomic_DNA"/>
</dbReference>
<comment type="caution">
    <text evidence="2">The sequence shown here is derived from an EMBL/GenBank/DDBJ whole genome shotgun (WGS) entry which is preliminary data.</text>
</comment>
<dbReference type="PANTHER" id="PTHR47260:SF1">
    <property type="entry name" value="UPF0644 PROTEIN PB2B4.06"/>
    <property type="match status" value="1"/>
</dbReference>
<proteinExistence type="predicted"/>
<evidence type="ECO:0000313" key="3">
    <source>
        <dbReference type="Proteomes" id="UP000481153"/>
    </source>
</evidence>
<keyword evidence="3" id="KW-1185">Reference proteome</keyword>
<accession>A0A6G0XXB1</accession>
<dbReference type="AlphaFoldDB" id="A0A6G0XXB1"/>
<dbReference type="Pfam" id="PF03061">
    <property type="entry name" value="4HBT"/>
    <property type="match status" value="1"/>
</dbReference>
<dbReference type="SUPFAM" id="SSF54637">
    <property type="entry name" value="Thioesterase/thiol ester dehydrase-isomerase"/>
    <property type="match status" value="1"/>
</dbReference>
<reference evidence="2 3" key="1">
    <citation type="submission" date="2019-07" db="EMBL/GenBank/DDBJ databases">
        <title>Genomics analysis of Aphanomyces spp. identifies a new class of oomycete effector associated with host adaptation.</title>
        <authorList>
            <person name="Gaulin E."/>
        </authorList>
    </citation>
    <scope>NUCLEOTIDE SEQUENCE [LARGE SCALE GENOMIC DNA]</scope>
    <source>
        <strain evidence="2 3">ATCC 201684</strain>
    </source>
</reference>
<name>A0A6G0XXB1_9STRA</name>
<dbReference type="VEuPathDB" id="FungiDB:AeMF1_004973"/>
<evidence type="ECO:0000313" key="2">
    <source>
        <dbReference type="EMBL" id="KAF0745197.1"/>
    </source>
</evidence>